<evidence type="ECO:0000313" key="2">
    <source>
        <dbReference type="EMBL" id="KAJ1127189.1"/>
    </source>
</evidence>
<keyword evidence="3" id="KW-1185">Reference proteome</keyword>
<feature type="region of interest" description="Disordered" evidence="1">
    <location>
        <begin position="38"/>
        <end position="58"/>
    </location>
</feature>
<feature type="non-terminal residue" evidence="2">
    <location>
        <position position="58"/>
    </location>
</feature>
<name>A0AAV7PK11_PLEWA</name>
<sequence length="58" mass="6093">MTAGGWRLIRETAQRGPAAAFAPPRGAPVCLPLCSRNSSAKKEGLRPQQAAEIRSSSS</sequence>
<comment type="caution">
    <text evidence="2">The sequence shown here is derived from an EMBL/GenBank/DDBJ whole genome shotgun (WGS) entry which is preliminary data.</text>
</comment>
<dbReference type="AlphaFoldDB" id="A0AAV7PK11"/>
<protein>
    <submittedName>
        <fullName evidence="2">Uncharacterized protein</fullName>
    </submittedName>
</protein>
<dbReference type="Proteomes" id="UP001066276">
    <property type="component" value="Chromosome 7"/>
</dbReference>
<reference evidence="2" key="1">
    <citation type="journal article" date="2022" name="bioRxiv">
        <title>Sequencing and chromosome-scale assembly of the giantPleurodeles waltlgenome.</title>
        <authorList>
            <person name="Brown T."/>
            <person name="Elewa A."/>
            <person name="Iarovenko S."/>
            <person name="Subramanian E."/>
            <person name="Araus A.J."/>
            <person name="Petzold A."/>
            <person name="Susuki M."/>
            <person name="Suzuki K.-i.T."/>
            <person name="Hayashi T."/>
            <person name="Toyoda A."/>
            <person name="Oliveira C."/>
            <person name="Osipova E."/>
            <person name="Leigh N.D."/>
            <person name="Simon A."/>
            <person name="Yun M.H."/>
        </authorList>
    </citation>
    <scope>NUCLEOTIDE SEQUENCE</scope>
    <source>
        <strain evidence="2">20211129_DDA</strain>
        <tissue evidence="2">Liver</tissue>
    </source>
</reference>
<accession>A0AAV7PK11</accession>
<dbReference type="EMBL" id="JANPWB010000011">
    <property type="protein sequence ID" value="KAJ1127189.1"/>
    <property type="molecule type" value="Genomic_DNA"/>
</dbReference>
<organism evidence="2 3">
    <name type="scientific">Pleurodeles waltl</name>
    <name type="common">Iberian ribbed newt</name>
    <dbReference type="NCBI Taxonomy" id="8319"/>
    <lineage>
        <taxon>Eukaryota</taxon>
        <taxon>Metazoa</taxon>
        <taxon>Chordata</taxon>
        <taxon>Craniata</taxon>
        <taxon>Vertebrata</taxon>
        <taxon>Euteleostomi</taxon>
        <taxon>Amphibia</taxon>
        <taxon>Batrachia</taxon>
        <taxon>Caudata</taxon>
        <taxon>Salamandroidea</taxon>
        <taxon>Salamandridae</taxon>
        <taxon>Pleurodelinae</taxon>
        <taxon>Pleurodeles</taxon>
    </lineage>
</organism>
<evidence type="ECO:0000313" key="3">
    <source>
        <dbReference type="Proteomes" id="UP001066276"/>
    </source>
</evidence>
<proteinExistence type="predicted"/>
<evidence type="ECO:0000256" key="1">
    <source>
        <dbReference type="SAM" id="MobiDB-lite"/>
    </source>
</evidence>
<gene>
    <name evidence="2" type="ORF">NDU88_005592</name>
</gene>